<feature type="region of interest" description="Disordered" evidence="1">
    <location>
        <begin position="269"/>
        <end position="318"/>
    </location>
</feature>
<evidence type="ECO:0000313" key="3">
    <source>
        <dbReference type="EMBL" id="KAF2487664.1"/>
    </source>
</evidence>
<dbReference type="GO" id="GO:0035091">
    <property type="term" value="F:phosphatidylinositol binding"/>
    <property type="evidence" value="ECO:0007669"/>
    <property type="project" value="TreeGrafter"/>
</dbReference>
<dbReference type="RefSeq" id="XP_033594233.1">
    <property type="nucleotide sequence ID" value="XM_033735084.1"/>
</dbReference>
<evidence type="ECO:0000259" key="2">
    <source>
        <dbReference type="Pfam" id="PF04366"/>
    </source>
</evidence>
<dbReference type="CDD" id="cd11524">
    <property type="entry name" value="SYLF"/>
    <property type="match status" value="1"/>
</dbReference>
<protein>
    <recommendedName>
        <fullName evidence="2">Ysc84 actin-binding domain-containing protein</fullName>
    </recommendedName>
</protein>
<organism evidence="3 4">
    <name type="scientific">Neohortaea acidophila</name>
    <dbReference type="NCBI Taxonomy" id="245834"/>
    <lineage>
        <taxon>Eukaryota</taxon>
        <taxon>Fungi</taxon>
        <taxon>Dikarya</taxon>
        <taxon>Ascomycota</taxon>
        <taxon>Pezizomycotina</taxon>
        <taxon>Dothideomycetes</taxon>
        <taxon>Dothideomycetidae</taxon>
        <taxon>Mycosphaerellales</taxon>
        <taxon>Teratosphaeriaceae</taxon>
        <taxon>Neohortaea</taxon>
    </lineage>
</organism>
<dbReference type="PANTHER" id="PTHR15629">
    <property type="entry name" value="SH3YL1 PROTEIN"/>
    <property type="match status" value="1"/>
</dbReference>
<reference evidence="3" key="1">
    <citation type="journal article" date="2020" name="Stud. Mycol.">
        <title>101 Dothideomycetes genomes: a test case for predicting lifestyles and emergence of pathogens.</title>
        <authorList>
            <person name="Haridas S."/>
            <person name="Albert R."/>
            <person name="Binder M."/>
            <person name="Bloem J."/>
            <person name="Labutti K."/>
            <person name="Salamov A."/>
            <person name="Andreopoulos B."/>
            <person name="Baker S."/>
            <person name="Barry K."/>
            <person name="Bills G."/>
            <person name="Bluhm B."/>
            <person name="Cannon C."/>
            <person name="Castanera R."/>
            <person name="Culley D."/>
            <person name="Daum C."/>
            <person name="Ezra D."/>
            <person name="Gonzalez J."/>
            <person name="Henrissat B."/>
            <person name="Kuo A."/>
            <person name="Liang C."/>
            <person name="Lipzen A."/>
            <person name="Lutzoni F."/>
            <person name="Magnuson J."/>
            <person name="Mondo S."/>
            <person name="Nolan M."/>
            <person name="Ohm R."/>
            <person name="Pangilinan J."/>
            <person name="Park H.-J."/>
            <person name="Ramirez L."/>
            <person name="Alfaro M."/>
            <person name="Sun H."/>
            <person name="Tritt A."/>
            <person name="Yoshinaga Y."/>
            <person name="Zwiers L.-H."/>
            <person name="Turgeon B."/>
            <person name="Goodwin S."/>
            <person name="Spatafora J."/>
            <person name="Crous P."/>
            <person name="Grigoriev I."/>
        </authorList>
    </citation>
    <scope>NUCLEOTIDE SEQUENCE</scope>
    <source>
        <strain evidence="3">CBS 113389</strain>
    </source>
</reference>
<feature type="compositionally biased region" description="Basic and acidic residues" evidence="1">
    <location>
        <begin position="290"/>
        <end position="318"/>
    </location>
</feature>
<evidence type="ECO:0000256" key="1">
    <source>
        <dbReference type="SAM" id="MobiDB-lite"/>
    </source>
</evidence>
<gene>
    <name evidence="3" type="ORF">BDY17DRAFT_307020</name>
</gene>
<dbReference type="Proteomes" id="UP000799767">
    <property type="component" value="Unassembled WGS sequence"/>
</dbReference>
<keyword evidence="4" id="KW-1185">Reference proteome</keyword>
<proteinExistence type="predicted"/>
<accession>A0A6A6Q6Q2</accession>
<dbReference type="AlphaFoldDB" id="A0A6A6Q6Q2"/>
<dbReference type="OrthoDB" id="443981at2759"/>
<dbReference type="PANTHER" id="PTHR15629:SF8">
    <property type="entry name" value="DUF500 DOMAIN PROTEIN (AFU_ORTHOLOGUE AFUA_5G07310)"/>
    <property type="match status" value="1"/>
</dbReference>
<dbReference type="InterPro" id="IPR007461">
    <property type="entry name" value="Ysc84_actin-binding"/>
</dbReference>
<evidence type="ECO:0000313" key="4">
    <source>
        <dbReference type="Proteomes" id="UP000799767"/>
    </source>
</evidence>
<dbReference type="EMBL" id="MU001631">
    <property type="protein sequence ID" value="KAF2487664.1"/>
    <property type="molecule type" value="Genomic_DNA"/>
</dbReference>
<dbReference type="Pfam" id="PF04366">
    <property type="entry name" value="Ysc84"/>
    <property type="match status" value="1"/>
</dbReference>
<feature type="domain" description="Ysc84 actin-binding" evidence="2">
    <location>
        <begin position="140"/>
        <end position="264"/>
    </location>
</feature>
<name>A0A6A6Q6Q2_9PEZI</name>
<sequence>MASTTHSSSKSSWDKAKIGGKRFFDKVGQGVNRVSEKAGAEAFWPTSLDKESEKAAKILRSFCIDGFRPGKDHTTLEHIAPEQSCANSSPPQQIFRNARGVAVFTVLRAGFHWSGAGGSGVVVSRLPNGQWSPPSGILIHTLGWGLMAGADIYDCVCVINDEKGMEAFTRVRCTLGGEVSATVGPLGAGANVESQLTHPAPVWSYTKSKGLYVGVQIDGTVIAERTSENERFYGIEGVKNRQILAGEVQVPAGSMVQLWETLQACEGGKHDQSRLPLPGRAPSDHQLNQPREESQREFDELGHHPEERMDSKDAGGRV</sequence>
<dbReference type="InterPro" id="IPR051702">
    <property type="entry name" value="SH3_domain_YSC84-like"/>
</dbReference>
<dbReference type="GeneID" id="54476086"/>